<protein>
    <recommendedName>
        <fullName evidence="4">Hydrophobin</fullName>
    </recommendedName>
</protein>
<dbReference type="Proteomes" id="UP000011761">
    <property type="component" value="Unassembled WGS sequence"/>
</dbReference>
<evidence type="ECO:0000256" key="1">
    <source>
        <dbReference type="SAM" id="SignalP"/>
    </source>
</evidence>
<dbReference type="GeneID" id="19108618"/>
<evidence type="ECO:0008006" key="4">
    <source>
        <dbReference type="Google" id="ProtNLM"/>
    </source>
</evidence>
<keyword evidence="1" id="KW-0732">Signal</keyword>
<organism evidence="2 3">
    <name type="scientific">Baudoinia panamericana (strain UAMH 10762)</name>
    <name type="common">Angels' share fungus</name>
    <name type="synonym">Baudoinia compniacensis (strain UAMH 10762)</name>
    <dbReference type="NCBI Taxonomy" id="717646"/>
    <lineage>
        <taxon>Eukaryota</taxon>
        <taxon>Fungi</taxon>
        <taxon>Dikarya</taxon>
        <taxon>Ascomycota</taxon>
        <taxon>Pezizomycotina</taxon>
        <taxon>Dothideomycetes</taxon>
        <taxon>Dothideomycetidae</taxon>
        <taxon>Mycosphaerellales</taxon>
        <taxon>Teratosphaeriaceae</taxon>
        <taxon>Baudoinia</taxon>
    </lineage>
</organism>
<dbReference type="RefSeq" id="XP_007673867.1">
    <property type="nucleotide sequence ID" value="XM_007675677.1"/>
</dbReference>
<feature type="chain" id="PRO_5004021895" description="Hydrophobin" evidence="1">
    <location>
        <begin position="19"/>
        <end position="106"/>
    </location>
</feature>
<dbReference type="OrthoDB" id="3944963at2759"/>
<evidence type="ECO:0000313" key="2">
    <source>
        <dbReference type="EMBL" id="EMC98663.1"/>
    </source>
</evidence>
<dbReference type="OMA" id="LNINAQC"/>
<name>M2N3V4_BAUPA</name>
<sequence>MQPSTIFAILASAAMATALPNYGGSGQTHTVTVTTTAAAAASTSNSVCSNNQKLACCNSPAGVSVLGGACTLAILSNICAAGSTQCCEADQNGLINVNAQCIPISL</sequence>
<dbReference type="HOGENOM" id="CLU_2222748_0_0_1"/>
<reference evidence="2 3" key="1">
    <citation type="journal article" date="2012" name="PLoS Pathog.">
        <title>Diverse lifestyles and strategies of plant pathogenesis encoded in the genomes of eighteen Dothideomycetes fungi.</title>
        <authorList>
            <person name="Ohm R.A."/>
            <person name="Feau N."/>
            <person name="Henrissat B."/>
            <person name="Schoch C.L."/>
            <person name="Horwitz B.A."/>
            <person name="Barry K.W."/>
            <person name="Condon B.J."/>
            <person name="Copeland A.C."/>
            <person name="Dhillon B."/>
            <person name="Glaser F."/>
            <person name="Hesse C.N."/>
            <person name="Kosti I."/>
            <person name="LaButti K."/>
            <person name="Lindquist E.A."/>
            <person name="Lucas S."/>
            <person name="Salamov A.A."/>
            <person name="Bradshaw R.E."/>
            <person name="Ciuffetti L."/>
            <person name="Hamelin R.C."/>
            <person name="Kema G.H.J."/>
            <person name="Lawrence C."/>
            <person name="Scott J.A."/>
            <person name="Spatafora J.W."/>
            <person name="Turgeon B.G."/>
            <person name="de Wit P.J.G.M."/>
            <person name="Zhong S."/>
            <person name="Goodwin S.B."/>
            <person name="Grigoriev I.V."/>
        </authorList>
    </citation>
    <scope>NUCLEOTIDE SEQUENCE [LARGE SCALE GENOMIC DNA]</scope>
    <source>
        <strain evidence="2 3">UAMH 10762</strain>
    </source>
</reference>
<dbReference type="AlphaFoldDB" id="M2N3V4"/>
<dbReference type="EMBL" id="KB445552">
    <property type="protein sequence ID" value="EMC98663.1"/>
    <property type="molecule type" value="Genomic_DNA"/>
</dbReference>
<feature type="signal peptide" evidence="1">
    <location>
        <begin position="1"/>
        <end position="18"/>
    </location>
</feature>
<gene>
    <name evidence="2" type="ORF">BAUCODRAFT_145709</name>
</gene>
<proteinExistence type="predicted"/>
<dbReference type="KEGG" id="bcom:BAUCODRAFT_145709"/>
<evidence type="ECO:0000313" key="3">
    <source>
        <dbReference type="Proteomes" id="UP000011761"/>
    </source>
</evidence>
<accession>M2N3V4</accession>
<keyword evidence="3" id="KW-1185">Reference proteome</keyword>